<protein>
    <submittedName>
        <fullName evidence="2">Uncharacterized protein</fullName>
    </submittedName>
</protein>
<organism evidence="2 3">
    <name type="scientific">Sorghum bicolor</name>
    <name type="common">Sorghum</name>
    <name type="synonym">Sorghum vulgare</name>
    <dbReference type="NCBI Taxonomy" id="4558"/>
    <lineage>
        <taxon>Eukaryota</taxon>
        <taxon>Viridiplantae</taxon>
        <taxon>Streptophyta</taxon>
        <taxon>Embryophyta</taxon>
        <taxon>Tracheophyta</taxon>
        <taxon>Spermatophyta</taxon>
        <taxon>Magnoliopsida</taxon>
        <taxon>Liliopsida</taxon>
        <taxon>Poales</taxon>
        <taxon>Poaceae</taxon>
        <taxon>PACMAD clade</taxon>
        <taxon>Panicoideae</taxon>
        <taxon>Andropogonodae</taxon>
        <taxon>Andropogoneae</taxon>
        <taxon>Sorghinae</taxon>
        <taxon>Sorghum</taxon>
    </lineage>
</organism>
<accession>A0A1Z5RMA0</accession>
<dbReference type="Gramene" id="OQU84866">
    <property type="protein sequence ID" value="OQU84866"/>
    <property type="gene ID" value="SORBI_3004G134900"/>
</dbReference>
<gene>
    <name evidence="2" type="ORF">SORBI_3004G134900</name>
</gene>
<dbReference type="AlphaFoldDB" id="A0A1Z5RMA0"/>
<evidence type="ECO:0000313" key="3">
    <source>
        <dbReference type="Proteomes" id="UP000000768"/>
    </source>
</evidence>
<dbReference type="EMBL" id="CM000763">
    <property type="protein sequence ID" value="OQU84864.1"/>
    <property type="molecule type" value="Genomic_DNA"/>
</dbReference>
<dbReference type="InParanoid" id="A0A1Z5RMA0"/>
<dbReference type="Gramene" id="OQU84865">
    <property type="protein sequence ID" value="OQU84865"/>
    <property type="gene ID" value="SORBI_3004G134900"/>
</dbReference>
<keyword evidence="3" id="KW-1185">Reference proteome</keyword>
<dbReference type="EMBL" id="CM000763">
    <property type="protein sequence ID" value="OQU84866.1"/>
    <property type="molecule type" value="Genomic_DNA"/>
</dbReference>
<name>A0A1Z5RMA0_SORBI</name>
<dbReference type="EMBL" id="CM000763">
    <property type="protein sequence ID" value="OQU84865.1"/>
    <property type="molecule type" value="Genomic_DNA"/>
</dbReference>
<reference evidence="2" key="2">
    <citation type="submission" date="2017-02" db="EMBL/GenBank/DDBJ databases">
        <title>WGS assembly of Sorghum bicolor.</title>
        <authorList>
            <person name="Paterson A."/>
            <person name="Mullet J."/>
            <person name="Bowers J."/>
            <person name="Bruggmann R."/>
            <person name="Dubchak I."/>
            <person name="Grimwood J."/>
            <person name="Gundlach H."/>
            <person name="Haberer G."/>
            <person name="Hellsten U."/>
            <person name="Mitros T."/>
            <person name="Poliakov A."/>
            <person name="Schmutz J."/>
            <person name="Spannagl M."/>
            <person name="Tang H."/>
            <person name="Wang X."/>
            <person name="Wicker T."/>
            <person name="Bharti A."/>
            <person name="Chapman J."/>
            <person name="Feltus F."/>
            <person name="Gowik U."/>
            <person name="Grigoriev I."/>
            <person name="Lyons E."/>
            <person name="Maher C."/>
            <person name="Martis M."/>
            <person name="Narechania A."/>
            <person name="Otillar R."/>
            <person name="Penning B."/>
            <person name="Salamov A."/>
            <person name="Wang Y."/>
            <person name="Zhang L."/>
            <person name="Carpita N."/>
            <person name="Freeling M."/>
            <person name="Gingle A."/>
            <person name="Hash C."/>
            <person name="Keller B."/>
            <person name="Klein P."/>
            <person name="Kresovich S."/>
            <person name="Mccann M."/>
            <person name="Ming R."/>
            <person name="Peterson D."/>
            <person name="Rahman M."/>
            <person name="Ware D."/>
            <person name="Westhoff P."/>
            <person name="Mayer K."/>
            <person name="Messing J."/>
            <person name="Sims D."/>
            <person name="Jenkins J."/>
            <person name="Shu S."/>
            <person name="Rokhsar D."/>
        </authorList>
    </citation>
    <scope>NUCLEOTIDE SEQUENCE</scope>
</reference>
<proteinExistence type="predicted"/>
<evidence type="ECO:0000313" key="2">
    <source>
        <dbReference type="EMBL" id="OQU84864.1"/>
    </source>
</evidence>
<dbReference type="Proteomes" id="UP000000768">
    <property type="component" value="Chromosome 4"/>
</dbReference>
<reference evidence="2 3" key="1">
    <citation type="journal article" date="2009" name="Nature">
        <title>The Sorghum bicolor genome and the diversification of grasses.</title>
        <authorList>
            <person name="Paterson A.H."/>
            <person name="Bowers J.E."/>
            <person name="Bruggmann R."/>
            <person name="Dubchak I."/>
            <person name="Grimwood J."/>
            <person name="Gundlach H."/>
            <person name="Haberer G."/>
            <person name="Hellsten U."/>
            <person name="Mitros T."/>
            <person name="Poliakov A."/>
            <person name="Schmutz J."/>
            <person name="Spannagl M."/>
            <person name="Tang H."/>
            <person name="Wang X."/>
            <person name="Wicker T."/>
            <person name="Bharti A.K."/>
            <person name="Chapman J."/>
            <person name="Feltus F.A."/>
            <person name="Gowik U."/>
            <person name="Grigoriev I.V."/>
            <person name="Lyons E."/>
            <person name="Maher C.A."/>
            <person name="Martis M."/>
            <person name="Narechania A."/>
            <person name="Otillar R.P."/>
            <person name="Penning B.W."/>
            <person name="Salamov A.A."/>
            <person name="Wang Y."/>
            <person name="Zhang L."/>
            <person name="Carpita N.C."/>
            <person name="Freeling M."/>
            <person name="Gingle A.R."/>
            <person name="Hash C.T."/>
            <person name="Keller B."/>
            <person name="Klein P."/>
            <person name="Kresovich S."/>
            <person name="McCann M.C."/>
            <person name="Ming R."/>
            <person name="Peterson D.G."/>
            <person name="Mehboob-ur-Rahman"/>
            <person name="Ware D."/>
            <person name="Westhoff P."/>
            <person name="Mayer K.F."/>
            <person name="Messing J."/>
            <person name="Rokhsar D.S."/>
        </authorList>
    </citation>
    <scope>NUCLEOTIDE SEQUENCE [LARGE SCALE GENOMIC DNA]</scope>
    <source>
        <strain evidence="3">cv. BTx623</strain>
    </source>
</reference>
<reference evidence="3" key="3">
    <citation type="journal article" date="2018" name="Plant J.">
        <title>The Sorghum bicolor reference genome: improved assembly, gene annotations, a transcriptome atlas, and signatures of genome organization.</title>
        <authorList>
            <person name="McCormick R.F."/>
            <person name="Truong S.K."/>
            <person name="Sreedasyam A."/>
            <person name="Jenkins J."/>
            <person name="Shu S."/>
            <person name="Sims D."/>
            <person name="Kennedy M."/>
            <person name="Amirebrahimi M."/>
            <person name="Weers B.D."/>
            <person name="McKinley B."/>
            <person name="Mattison A."/>
            <person name="Morishige D.T."/>
            <person name="Grimwood J."/>
            <person name="Schmutz J."/>
            <person name="Mullet J.E."/>
        </authorList>
    </citation>
    <scope>NUCLEOTIDE SEQUENCE [LARGE SCALE GENOMIC DNA]</scope>
    <source>
        <strain evidence="3">cv. BTx623</strain>
    </source>
</reference>
<dbReference type="Gramene" id="OQU84864">
    <property type="protein sequence ID" value="OQU84864"/>
    <property type="gene ID" value="SORBI_3004G134900"/>
</dbReference>
<sequence>MPNLFLFTNACMHSLPLPLLFLYASTRKESPHFFLPPPDGASSSPPLSLTQAPEKQSSSSSFPPPWAPPSLPYLSLLLHQNGVPRSVIRTEFIHLFPFPWTQQGFGRDHCCCFSAVTGVMIIATAIEASPISNNASLLSCDIMSSSPPF</sequence>
<feature type="region of interest" description="Disordered" evidence="1">
    <location>
        <begin position="39"/>
        <end position="64"/>
    </location>
</feature>
<feature type="compositionally biased region" description="Polar residues" evidence="1">
    <location>
        <begin position="41"/>
        <end position="56"/>
    </location>
</feature>
<evidence type="ECO:0000256" key="1">
    <source>
        <dbReference type="SAM" id="MobiDB-lite"/>
    </source>
</evidence>
<dbReference type="ExpressionAtlas" id="A0A1Z5RMA0">
    <property type="expression patterns" value="baseline"/>
</dbReference>